<protein>
    <submittedName>
        <fullName evidence="2">Uncharacterized protein</fullName>
    </submittedName>
</protein>
<organism evidence="2 3">
    <name type="scientific">Streptomyces caniscabiei</name>
    <dbReference type="NCBI Taxonomy" id="2746961"/>
    <lineage>
        <taxon>Bacteria</taxon>
        <taxon>Bacillati</taxon>
        <taxon>Actinomycetota</taxon>
        <taxon>Actinomycetes</taxon>
        <taxon>Kitasatosporales</taxon>
        <taxon>Streptomycetaceae</taxon>
        <taxon>Streptomyces</taxon>
    </lineage>
</organism>
<dbReference type="RefSeq" id="WP_319687349.1">
    <property type="nucleotide sequence ID" value="NZ_JARAWI010000036.1"/>
</dbReference>
<dbReference type="Proteomes" id="UP001282474">
    <property type="component" value="Unassembled WGS sequence"/>
</dbReference>
<sequence length="196" mass="21238">MTSVIPEASTATPNPQDQRATADNRVSAAYNILVGLDEMRRRAQDNGTYTPAMKAFMDEVTRLVATSPDPAATFDEVLNVISRERAKNTTQPCHVYPGLCTAVDGEDGNEVDENGRHYDHGGDMHFVPGLEIPGDGDPEIWAAFTHVSGGTPWIGFMGFDLTPEQARVKAQEMRQFADEVDALADQVETAVAKATA</sequence>
<accession>A0ABU4N1S4</accession>
<gene>
    <name evidence="2" type="ORF">PV383_37295</name>
</gene>
<comment type="caution">
    <text evidence="2">The sequence shown here is derived from an EMBL/GenBank/DDBJ whole genome shotgun (WGS) entry which is preliminary data.</text>
</comment>
<evidence type="ECO:0000313" key="3">
    <source>
        <dbReference type="Proteomes" id="UP001282474"/>
    </source>
</evidence>
<feature type="region of interest" description="Disordered" evidence="1">
    <location>
        <begin position="1"/>
        <end position="22"/>
    </location>
</feature>
<proteinExistence type="predicted"/>
<name>A0ABU4N1S4_9ACTN</name>
<keyword evidence="3" id="KW-1185">Reference proteome</keyword>
<evidence type="ECO:0000313" key="2">
    <source>
        <dbReference type="EMBL" id="MDX3042792.1"/>
    </source>
</evidence>
<feature type="compositionally biased region" description="Polar residues" evidence="1">
    <location>
        <begin position="1"/>
        <end position="21"/>
    </location>
</feature>
<reference evidence="2 3" key="1">
    <citation type="journal article" date="2023" name="Microb. Genom.">
        <title>Mesoterricola silvestris gen. nov., sp. nov., Mesoterricola sediminis sp. nov., Geothrix oryzae sp. nov., Geothrix edaphica sp. nov., Geothrix rubra sp. nov., and Geothrix limicola sp. nov., six novel members of Acidobacteriota isolated from soils.</title>
        <authorList>
            <person name="Weisberg A.J."/>
            <person name="Pearce E."/>
            <person name="Kramer C.G."/>
            <person name="Chang J.H."/>
            <person name="Clarke C.R."/>
        </authorList>
    </citation>
    <scope>NUCLEOTIDE SEQUENCE [LARGE SCALE GENOMIC DNA]</scope>
    <source>
        <strain evidence="2 3">NE20-4-1</strain>
    </source>
</reference>
<dbReference type="EMBL" id="JARAWJ010000042">
    <property type="protein sequence ID" value="MDX3042792.1"/>
    <property type="molecule type" value="Genomic_DNA"/>
</dbReference>
<evidence type="ECO:0000256" key="1">
    <source>
        <dbReference type="SAM" id="MobiDB-lite"/>
    </source>
</evidence>